<dbReference type="InterPro" id="IPR001810">
    <property type="entry name" value="F-box_dom"/>
</dbReference>
<dbReference type="EMBL" id="KV426118">
    <property type="protein sequence ID" value="KZV87682.1"/>
    <property type="molecule type" value="Genomic_DNA"/>
</dbReference>
<dbReference type="Pfam" id="PF12937">
    <property type="entry name" value="F-box-like"/>
    <property type="match status" value="1"/>
</dbReference>
<keyword evidence="3" id="KW-1185">Reference proteome</keyword>
<evidence type="ECO:0000313" key="3">
    <source>
        <dbReference type="Proteomes" id="UP000077266"/>
    </source>
</evidence>
<organism evidence="2 3">
    <name type="scientific">Exidia glandulosa HHB12029</name>
    <dbReference type="NCBI Taxonomy" id="1314781"/>
    <lineage>
        <taxon>Eukaryota</taxon>
        <taxon>Fungi</taxon>
        <taxon>Dikarya</taxon>
        <taxon>Basidiomycota</taxon>
        <taxon>Agaricomycotina</taxon>
        <taxon>Agaricomycetes</taxon>
        <taxon>Auriculariales</taxon>
        <taxon>Exidiaceae</taxon>
        <taxon>Exidia</taxon>
    </lineage>
</organism>
<proteinExistence type="predicted"/>
<protein>
    <recommendedName>
        <fullName evidence="1">F-box domain-containing protein</fullName>
    </recommendedName>
</protein>
<reference evidence="2 3" key="1">
    <citation type="journal article" date="2016" name="Mol. Biol. Evol.">
        <title>Comparative Genomics of Early-Diverging Mushroom-Forming Fungi Provides Insights into the Origins of Lignocellulose Decay Capabilities.</title>
        <authorList>
            <person name="Nagy L.G."/>
            <person name="Riley R."/>
            <person name="Tritt A."/>
            <person name="Adam C."/>
            <person name="Daum C."/>
            <person name="Floudas D."/>
            <person name="Sun H."/>
            <person name="Yadav J.S."/>
            <person name="Pangilinan J."/>
            <person name="Larsson K.H."/>
            <person name="Matsuura K."/>
            <person name="Barry K."/>
            <person name="Labutti K."/>
            <person name="Kuo R."/>
            <person name="Ohm R.A."/>
            <person name="Bhattacharya S.S."/>
            <person name="Shirouzu T."/>
            <person name="Yoshinaga Y."/>
            <person name="Martin F.M."/>
            <person name="Grigoriev I.V."/>
            <person name="Hibbett D.S."/>
        </authorList>
    </citation>
    <scope>NUCLEOTIDE SEQUENCE [LARGE SCALE GENOMIC DNA]</scope>
    <source>
        <strain evidence="2 3">HHB12029</strain>
    </source>
</reference>
<dbReference type="SUPFAM" id="SSF81383">
    <property type="entry name" value="F-box domain"/>
    <property type="match status" value="1"/>
</dbReference>
<evidence type="ECO:0000259" key="1">
    <source>
        <dbReference type="PROSITE" id="PS50181"/>
    </source>
</evidence>
<dbReference type="Gene3D" id="1.20.1280.50">
    <property type="match status" value="1"/>
</dbReference>
<dbReference type="InterPro" id="IPR036047">
    <property type="entry name" value="F-box-like_dom_sf"/>
</dbReference>
<evidence type="ECO:0000313" key="2">
    <source>
        <dbReference type="EMBL" id="KZV87682.1"/>
    </source>
</evidence>
<dbReference type="PROSITE" id="PS50181">
    <property type="entry name" value="FBOX"/>
    <property type="match status" value="1"/>
</dbReference>
<dbReference type="Proteomes" id="UP000077266">
    <property type="component" value="Unassembled WGS sequence"/>
</dbReference>
<feature type="domain" description="F-box" evidence="1">
    <location>
        <begin position="59"/>
        <end position="106"/>
    </location>
</feature>
<dbReference type="AlphaFoldDB" id="A0A165EU13"/>
<name>A0A165EU13_EXIGL</name>
<gene>
    <name evidence="2" type="ORF">EXIGLDRAFT_839785</name>
</gene>
<dbReference type="InParanoid" id="A0A165EU13"/>
<accession>A0A165EU13</accession>
<sequence>MTLSTKQRDALYAYVSSLLTESVNDTRDPSVVDASVSDIASVTRKAMCDVMETWNREACGVMCRLPTELLAQSFSGLDPLERVKVTAVSRYFRSVTLKDPSFWAKIKFEKKHRRRKGVLELLLERSGRALLDVDIYALDPWVEDFLLAKQFSRIRTIVLQRPYTTLWIFEQAAPVLEVLEVPYIKDGGGTLEEEGRHKVLPPPSWAPLLRRLELPGTFVLSRPSDRFHRVTYFAGYMTAKGTFTDARALFEVFPSLEILKLSFIGSASVHNMPNTRIPSTLMELILSDTEDNSNIASSLELWHGHPFRVVTLQCPSAAARLIIPILEHMRSVTARLWHINLGDRRAVLRTEHGAVYVIECARTRQIFDTQTFDDLRSSFDSLHSIVLTPEALSSQLIDVFDMPSLHSITLRGSFLRTSALAVDCGTLCVPRLHTLRLEPEEYDDEGRFSRLEMQQLLSQYCSQYAKELVRRLTLEDGSALSRIPRLVFSKVTRPYVREEYWAWIYRRTSSVYIENELLWQEETDN</sequence>